<name>A0A6J4V0L2_9BACT</name>
<dbReference type="InterPro" id="IPR023214">
    <property type="entry name" value="HAD_sf"/>
</dbReference>
<proteinExistence type="predicted"/>
<dbReference type="AlphaFoldDB" id="A0A6J4V0L2"/>
<dbReference type="EMBL" id="CADCWG010000187">
    <property type="protein sequence ID" value="CAA9563863.1"/>
    <property type="molecule type" value="Genomic_DNA"/>
</dbReference>
<sequence>MKVGLDYWNTVSHNLDTFRVLADALLDGGHEVYIVTAVGHRRKHTVLADIAALDLPVSGVRMVVFDRPAEAPRLKFEVCQELGITLFFDDRADTCAYLNDRGIVACNVLRRPG</sequence>
<protein>
    <submittedName>
        <fullName evidence="1">Uncharacterized protein</fullName>
    </submittedName>
</protein>
<evidence type="ECO:0000313" key="1">
    <source>
        <dbReference type="EMBL" id="CAA9563863.1"/>
    </source>
</evidence>
<gene>
    <name evidence="1" type="ORF">AVDCRST_MAG49-2734</name>
</gene>
<reference evidence="1" key="1">
    <citation type="submission" date="2020-02" db="EMBL/GenBank/DDBJ databases">
        <authorList>
            <person name="Meier V. D."/>
        </authorList>
    </citation>
    <scope>NUCLEOTIDE SEQUENCE</scope>
    <source>
        <strain evidence="1">AVDCRST_MAG49</strain>
    </source>
</reference>
<accession>A0A6J4V0L2</accession>
<organism evidence="1">
    <name type="scientific">uncultured Thermomicrobiales bacterium</name>
    <dbReference type="NCBI Taxonomy" id="1645740"/>
    <lineage>
        <taxon>Bacteria</taxon>
        <taxon>Pseudomonadati</taxon>
        <taxon>Thermomicrobiota</taxon>
        <taxon>Thermomicrobia</taxon>
        <taxon>Thermomicrobiales</taxon>
        <taxon>environmental samples</taxon>
    </lineage>
</organism>
<dbReference type="Gene3D" id="3.40.50.1000">
    <property type="entry name" value="HAD superfamily/HAD-like"/>
    <property type="match status" value="1"/>
</dbReference>